<dbReference type="Proteomes" id="UP000732298">
    <property type="component" value="Unassembled WGS sequence"/>
</dbReference>
<name>A0A8T3YNS6_9ARCH</name>
<organism evidence="1 2">
    <name type="scientific">Candidatus Iainarchaeum sp</name>
    <dbReference type="NCBI Taxonomy" id="3101447"/>
    <lineage>
        <taxon>Archaea</taxon>
        <taxon>Candidatus Iainarchaeota</taxon>
        <taxon>Candidatus Iainarchaeia</taxon>
        <taxon>Candidatus Iainarchaeales</taxon>
        <taxon>Candidatus Iainarchaeaceae</taxon>
        <taxon>Candidatus Iainarchaeum</taxon>
    </lineage>
</organism>
<protein>
    <submittedName>
        <fullName evidence="1">Uncharacterized protein</fullName>
    </submittedName>
</protein>
<sequence>MDGIRPRQYIMLRPMETSIPRGKTANSLCYRFLENCTEVNYPAAETAGHPRTTTTLL</sequence>
<evidence type="ECO:0000313" key="1">
    <source>
        <dbReference type="EMBL" id="MBI4210906.1"/>
    </source>
</evidence>
<dbReference type="AlphaFoldDB" id="A0A8T3YNS6"/>
<accession>A0A8T3YNS6</accession>
<reference evidence="1" key="1">
    <citation type="submission" date="2020-07" db="EMBL/GenBank/DDBJ databases">
        <title>Huge and variable diversity of episymbiotic CPR bacteria and DPANN archaea in groundwater ecosystems.</title>
        <authorList>
            <person name="He C.Y."/>
            <person name="Keren R."/>
            <person name="Whittaker M."/>
            <person name="Farag I.F."/>
            <person name="Doudna J."/>
            <person name="Cate J.H.D."/>
            <person name="Banfield J.F."/>
        </authorList>
    </citation>
    <scope>NUCLEOTIDE SEQUENCE</scope>
    <source>
        <strain evidence="1">NC_groundwater_1296_Ag_S-0.2um_52_80</strain>
    </source>
</reference>
<comment type="caution">
    <text evidence="1">The sequence shown here is derived from an EMBL/GenBank/DDBJ whole genome shotgun (WGS) entry which is preliminary data.</text>
</comment>
<dbReference type="EMBL" id="JACQPB010000049">
    <property type="protein sequence ID" value="MBI4210906.1"/>
    <property type="molecule type" value="Genomic_DNA"/>
</dbReference>
<gene>
    <name evidence="1" type="ORF">HY544_05395</name>
</gene>
<evidence type="ECO:0000313" key="2">
    <source>
        <dbReference type="Proteomes" id="UP000732298"/>
    </source>
</evidence>
<proteinExistence type="predicted"/>